<feature type="chain" id="PRO_5045606660" evidence="2">
    <location>
        <begin position="28"/>
        <end position="372"/>
    </location>
</feature>
<dbReference type="RefSeq" id="WP_251593640.1">
    <property type="nucleotide sequence ID" value="NZ_JAMLJI010000003.1"/>
</dbReference>
<dbReference type="EMBL" id="JARWAO010000007">
    <property type="protein sequence ID" value="MDR5896880.1"/>
    <property type="molecule type" value="Genomic_DNA"/>
</dbReference>
<dbReference type="Gene3D" id="3.40.190.10">
    <property type="entry name" value="Periplasmic binding protein-like II"/>
    <property type="match status" value="2"/>
</dbReference>
<evidence type="ECO:0000313" key="4">
    <source>
        <dbReference type="Proteomes" id="UP001269375"/>
    </source>
</evidence>
<dbReference type="Proteomes" id="UP001269375">
    <property type="component" value="Unassembled WGS sequence"/>
</dbReference>
<accession>A0ABU1GXV0</accession>
<gene>
    <name evidence="3" type="ORF">QC825_12425</name>
</gene>
<organism evidence="3 4">
    <name type="scientific">Larsenimonas suaedae</name>
    <dbReference type="NCBI Taxonomy" id="1851019"/>
    <lineage>
        <taxon>Bacteria</taxon>
        <taxon>Pseudomonadati</taxon>
        <taxon>Pseudomonadota</taxon>
        <taxon>Gammaproteobacteria</taxon>
        <taxon>Oceanospirillales</taxon>
        <taxon>Halomonadaceae</taxon>
        <taxon>Larsenimonas</taxon>
    </lineage>
</organism>
<dbReference type="PANTHER" id="PTHR30006:SF25">
    <property type="entry name" value="PHOSPHOGLYCERATE TRANSPORT REGULATORY PROTEIN PGTC"/>
    <property type="match status" value="1"/>
</dbReference>
<dbReference type="SUPFAM" id="SSF53850">
    <property type="entry name" value="Periplasmic binding protein-like II"/>
    <property type="match status" value="1"/>
</dbReference>
<sequence>MRLTSRFWRAGALFLLACSLIGPRAYAADIVLNAPSTPQQRLVIDGAIDPRLIEPVLKAFQSTHPHVAVHYRNRTTEALFTTYLADPERQQSADLVLSSAMAAQYLLANNGHAQSLGDAIDPNWPKEARWRNELVALSFEPIVMVLRTDLLPKGTPPVSHQSLLDYLNAHAATLDGKVVTYGPAISDTGFTFAVQDARQSPRYWSLVKALGQVHAHRTASTQAMLDGLSEGRFVLGYNLIGSYARLAARQDPRLRVVIPSDYALVVKRLAFIPRNAPSPDMARAFLRYVTSRPAQARIAADGLIGALHPALDQAGTAERLLRTHPHLRPIRLSPGLMTLIDPMKRDSVVSRWRSAFNAAPSTTVAPNGPPPP</sequence>
<name>A0ABU1GXV0_9GAMM</name>
<comment type="caution">
    <text evidence="3">The sequence shown here is derived from an EMBL/GenBank/DDBJ whole genome shotgun (WGS) entry which is preliminary data.</text>
</comment>
<protein>
    <submittedName>
        <fullName evidence="3">Extracellular solute-binding protein</fullName>
    </submittedName>
</protein>
<feature type="signal peptide" evidence="2">
    <location>
        <begin position="1"/>
        <end position="27"/>
    </location>
</feature>
<evidence type="ECO:0000256" key="1">
    <source>
        <dbReference type="ARBA" id="ARBA00022729"/>
    </source>
</evidence>
<reference evidence="3 4" key="1">
    <citation type="submission" date="2023-04" db="EMBL/GenBank/DDBJ databases">
        <title>A long-awaited taxogenomic arrangement of the family Halomonadaceae.</title>
        <authorList>
            <person name="De La Haba R."/>
            <person name="Chuvochina M."/>
            <person name="Wittouck S."/>
            <person name="Arahal D.R."/>
            <person name="Sanchez-Porro C."/>
            <person name="Hugenholtz P."/>
            <person name="Ventosa A."/>
        </authorList>
    </citation>
    <scope>NUCLEOTIDE SEQUENCE [LARGE SCALE GENOMIC DNA]</scope>
    <source>
        <strain evidence="3 4">DSM 22428</strain>
    </source>
</reference>
<dbReference type="PANTHER" id="PTHR30006">
    <property type="entry name" value="THIAMINE-BINDING PERIPLASMIC PROTEIN-RELATED"/>
    <property type="match status" value="1"/>
</dbReference>
<dbReference type="Pfam" id="PF13416">
    <property type="entry name" value="SBP_bac_8"/>
    <property type="match status" value="1"/>
</dbReference>
<keyword evidence="4" id="KW-1185">Reference proteome</keyword>
<proteinExistence type="predicted"/>
<keyword evidence="1 2" id="KW-0732">Signal</keyword>
<evidence type="ECO:0000313" key="3">
    <source>
        <dbReference type="EMBL" id="MDR5896880.1"/>
    </source>
</evidence>
<evidence type="ECO:0000256" key="2">
    <source>
        <dbReference type="SAM" id="SignalP"/>
    </source>
</evidence>
<dbReference type="InterPro" id="IPR006059">
    <property type="entry name" value="SBP"/>
</dbReference>